<gene>
    <name evidence="2" type="ORF">CONPUDRAFT_148373</name>
</gene>
<name>A0A5M3N4C9_CONPW</name>
<dbReference type="InterPro" id="IPR001163">
    <property type="entry name" value="Sm_dom_euk/arc"/>
</dbReference>
<dbReference type="RefSeq" id="XP_007763153.1">
    <property type="nucleotide sequence ID" value="XM_007764963.1"/>
</dbReference>
<dbReference type="EMBL" id="JH711573">
    <property type="protein sequence ID" value="EIW86280.1"/>
    <property type="molecule type" value="Genomic_DNA"/>
</dbReference>
<sequence>MHITPAGREPINELKKLLKEMLRIVTSDGRVFIGTFVGTDQLLNVLLVNTEEYRVHPTANANPNGRFVGQVMIPWRLIMQVEAPLRKTSRTGNGIPPSGEMGALYI</sequence>
<dbReference type="PANTHER" id="PTHR10701">
    <property type="entry name" value="SMALL NUCLEAR RIBONUCLEOPROTEIN-ASSOCIATED PROTEIN B AND N"/>
    <property type="match status" value="1"/>
</dbReference>
<dbReference type="SUPFAM" id="SSF50182">
    <property type="entry name" value="Sm-like ribonucleoproteins"/>
    <property type="match status" value="1"/>
</dbReference>
<dbReference type="Pfam" id="PF01423">
    <property type="entry name" value="LSM"/>
    <property type="match status" value="1"/>
</dbReference>
<dbReference type="InterPro" id="IPR050914">
    <property type="entry name" value="snRNP_SmB/NAA38-like"/>
</dbReference>
<comment type="caution">
    <text evidence="2">The sequence shown here is derived from an EMBL/GenBank/DDBJ whole genome shotgun (WGS) entry which is preliminary data.</text>
</comment>
<evidence type="ECO:0000259" key="1">
    <source>
        <dbReference type="PROSITE" id="PS52002"/>
    </source>
</evidence>
<dbReference type="InterPro" id="IPR047575">
    <property type="entry name" value="Sm"/>
</dbReference>
<proteinExistence type="predicted"/>
<dbReference type="InterPro" id="IPR010920">
    <property type="entry name" value="LSM_dom_sf"/>
</dbReference>
<keyword evidence="3" id="KW-1185">Reference proteome</keyword>
<dbReference type="KEGG" id="cput:CONPUDRAFT_148373"/>
<dbReference type="GeneID" id="19202501"/>
<dbReference type="PROSITE" id="PS52002">
    <property type="entry name" value="SM"/>
    <property type="match status" value="1"/>
</dbReference>
<dbReference type="PANTHER" id="PTHR10701:SF5">
    <property type="entry name" value="N-ALPHA-ACETYLTRANSFERASE 38, NATC AUXILIARY SUBUNIT"/>
    <property type="match status" value="1"/>
</dbReference>
<evidence type="ECO:0000313" key="3">
    <source>
        <dbReference type="Proteomes" id="UP000053558"/>
    </source>
</evidence>
<feature type="domain" description="Sm" evidence="1">
    <location>
        <begin position="9"/>
        <end position="87"/>
    </location>
</feature>
<dbReference type="OrthoDB" id="368909at2759"/>
<dbReference type="GO" id="GO:0003723">
    <property type="term" value="F:RNA binding"/>
    <property type="evidence" value="ECO:0007669"/>
    <property type="project" value="InterPro"/>
</dbReference>
<dbReference type="AlphaFoldDB" id="A0A5M3N4C9"/>
<organism evidence="2 3">
    <name type="scientific">Coniophora puteana (strain RWD-64-598)</name>
    <name type="common">Brown rot fungus</name>
    <dbReference type="NCBI Taxonomy" id="741705"/>
    <lineage>
        <taxon>Eukaryota</taxon>
        <taxon>Fungi</taxon>
        <taxon>Dikarya</taxon>
        <taxon>Basidiomycota</taxon>
        <taxon>Agaricomycotina</taxon>
        <taxon>Agaricomycetes</taxon>
        <taxon>Agaricomycetidae</taxon>
        <taxon>Boletales</taxon>
        <taxon>Coniophorineae</taxon>
        <taxon>Coniophoraceae</taxon>
        <taxon>Coniophora</taxon>
    </lineage>
</organism>
<dbReference type="InterPro" id="IPR034110">
    <property type="entry name" value="LSMD1_Sm"/>
</dbReference>
<dbReference type="Gene3D" id="2.30.30.100">
    <property type="match status" value="1"/>
</dbReference>
<dbReference type="Proteomes" id="UP000053558">
    <property type="component" value="Unassembled WGS sequence"/>
</dbReference>
<dbReference type="GO" id="GO:0031417">
    <property type="term" value="C:NatC complex"/>
    <property type="evidence" value="ECO:0007669"/>
    <property type="project" value="InterPro"/>
</dbReference>
<dbReference type="SMART" id="SM00651">
    <property type="entry name" value="Sm"/>
    <property type="match status" value="1"/>
</dbReference>
<dbReference type="CDD" id="cd06168">
    <property type="entry name" value="LSMD1"/>
    <property type="match status" value="1"/>
</dbReference>
<protein>
    <recommendedName>
        <fullName evidence="1">Sm domain-containing protein</fullName>
    </recommendedName>
</protein>
<accession>A0A5M3N4C9</accession>
<dbReference type="OMA" id="VMIPWRL"/>
<evidence type="ECO:0000313" key="2">
    <source>
        <dbReference type="EMBL" id="EIW86280.1"/>
    </source>
</evidence>
<reference evidence="3" key="1">
    <citation type="journal article" date="2012" name="Science">
        <title>The Paleozoic origin of enzymatic lignin decomposition reconstructed from 31 fungal genomes.</title>
        <authorList>
            <person name="Floudas D."/>
            <person name="Binder M."/>
            <person name="Riley R."/>
            <person name="Barry K."/>
            <person name="Blanchette R.A."/>
            <person name="Henrissat B."/>
            <person name="Martinez A.T."/>
            <person name="Otillar R."/>
            <person name="Spatafora J.W."/>
            <person name="Yadav J.S."/>
            <person name="Aerts A."/>
            <person name="Benoit I."/>
            <person name="Boyd A."/>
            <person name="Carlson A."/>
            <person name="Copeland A."/>
            <person name="Coutinho P.M."/>
            <person name="de Vries R.P."/>
            <person name="Ferreira P."/>
            <person name="Findley K."/>
            <person name="Foster B."/>
            <person name="Gaskell J."/>
            <person name="Glotzer D."/>
            <person name="Gorecki P."/>
            <person name="Heitman J."/>
            <person name="Hesse C."/>
            <person name="Hori C."/>
            <person name="Igarashi K."/>
            <person name="Jurgens J.A."/>
            <person name="Kallen N."/>
            <person name="Kersten P."/>
            <person name="Kohler A."/>
            <person name="Kuees U."/>
            <person name="Kumar T.K.A."/>
            <person name="Kuo A."/>
            <person name="LaButti K."/>
            <person name="Larrondo L.F."/>
            <person name="Lindquist E."/>
            <person name="Ling A."/>
            <person name="Lombard V."/>
            <person name="Lucas S."/>
            <person name="Lundell T."/>
            <person name="Martin R."/>
            <person name="McLaughlin D.J."/>
            <person name="Morgenstern I."/>
            <person name="Morin E."/>
            <person name="Murat C."/>
            <person name="Nagy L.G."/>
            <person name="Nolan M."/>
            <person name="Ohm R.A."/>
            <person name="Patyshakuliyeva A."/>
            <person name="Rokas A."/>
            <person name="Ruiz-Duenas F.J."/>
            <person name="Sabat G."/>
            <person name="Salamov A."/>
            <person name="Samejima M."/>
            <person name="Schmutz J."/>
            <person name="Slot J.C."/>
            <person name="St John F."/>
            <person name="Stenlid J."/>
            <person name="Sun H."/>
            <person name="Sun S."/>
            <person name="Syed K."/>
            <person name="Tsang A."/>
            <person name="Wiebenga A."/>
            <person name="Young D."/>
            <person name="Pisabarro A."/>
            <person name="Eastwood D.C."/>
            <person name="Martin F."/>
            <person name="Cullen D."/>
            <person name="Grigoriev I.V."/>
            <person name="Hibbett D.S."/>
        </authorList>
    </citation>
    <scope>NUCLEOTIDE SEQUENCE [LARGE SCALE GENOMIC DNA]</scope>
    <source>
        <strain evidence="3">RWD-64-598 SS2</strain>
    </source>
</reference>